<dbReference type="PANTHER" id="PTHR37419">
    <property type="entry name" value="SERINE/THREONINE-PROTEIN KINASE TOXIN HIPA"/>
    <property type="match status" value="1"/>
</dbReference>
<evidence type="ECO:0000256" key="2">
    <source>
        <dbReference type="ARBA" id="ARBA00022679"/>
    </source>
</evidence>
<dbReference type="Pfam" id="PF07804">
    <property type="entry name" value="HipA_C"/>
    <property type="match status" value="1"/>
</dbReference>
<proteinExistence type="inferred from homology"/>
<dbReference type="Gene3D" id="1.10.1070.20">
    <property type="match status" value="1"/>
</dbReference>
<dbReference type="Proteomes" id="UP000037997">
    <property type="component" value="Unassembled WGS sequence"/>
</dbReference>
<dbReference type="AlphaFoldDB" id="A0A0N1E7F8"/>
<keyword evidence="3" id="KW-0418">Kinase</keyword>
<dbReference type="PATRIC" id="fig|35818.11.peg.53"/>
<evidence type="ECO:0000256" key="3">
    <source>
        <dbReference type="ARBA" id="ARBA00022777"/>
    </source>
</evidence>
<feature type="domain" description="HipA-like C-terminal" evidence="4">
    <location>
        <begin position="131"/>
        <end position="326"/>
    </location>
</feature>
<sequence length="398" mass="46074">METIYIFKQKALYGKIEQEKCFLFKNGIFEPNSKIIDEMIDILPEGIDLKIMLHTFNLKNPIELLPYLKNTIGDFSFSKSIESNNSIELVLSDLDLMYEFPNVLKATLDIDKEALNPNINSNASSNVIQRLSLSGYQHKLQISVIGGRIKQEYADFILKPAGDFCNLGINEHLNMSFMRELGFEVPYNGIVFDGENYHYLVKRFDIDNGNKIPQITLNALMQSKDKYSGSIEKICEFLNNRLDEEQKMLFLKYIYANALIYNNDLHKKNISFLYVDGKMKLSPAYDVINIFPIKGLANLQCVLPIKGKLDNIKISYFKEASNKIGLEFCKVEKELNGVLDIYLAEYPKYIQKLSELNSVFGIKEFKQKLLETYDRNVKNNRRTNLKNQKIENNLRRIL</sequence>
<dbReference type="InterPro" id="IPR052028">
    <property type="entry name" value="HipA_Ser/Thr_kinase"/>
</dbReference>
<evidence type="ECO:0000313" key="6">
    <source>
        <dbReference type="Proteomes" id="UP000037997"/>
    </source>
</evidence>
<dbReference type="PANTHER" id="PTHR37419:SF1">
    <property type="entry name" value="SERINE_THREONINE-PROTEIN KINASE TOXIN HIPA"/>
    <property type="match status" value="1"/>
</dbReference>
<protein>
    <recommendedName>
        <fullName evidence="4">HipA-like C-terminal domain-containing protein</fullName>
    </recommendedName>
</protein>
<dbReference type="RefSeq" id="WP_054198696.1">
    <property type="nucleotide sequence ID" value="NZ_JNOC01000103.1"/>
</dbReference>
<gene>
    <name evidence="5" type="ORF">HPU229334_00270</name>
</gene>
<organism evidence="5 6">
    <name type="scientific">Helicobacter pullorum</name>
    <dbReference type="NCBI Taxonomy" id="35818"/>
    <lineage>
        <taxon>Bacteria</taxon>
        <taxon>Pseudomonadati</taxon>
        <taxon>Campylobacterota</taxon>
        <taxon>Epsilonproteobacteria</taxon>
        <taxon>Campylobacterales</taxon>
        <taxon>Helicobacteraceae</taxon>
        <taxon>Helicobacter</taxon>
    </lineage>
</organism>
<name>A0A0N1E7F8_9HELI</name>
<dbReference type="GO" id="GO:0004674">
    <property type="term" value="F:protein serine/threonine kinase activity"/>
    <property type="evidence" value="ECO:0007669"/>
    <property type="project" value="TreeGrafter"/>
</dbReference>
<dbReference type="EMBL" id="JNOC01000103">
    <property type="protein sequence ID" value="KPH54733.1"/>
    <property type="molecule type" value="Genomic_DNA"/>
</dbReference>
<dbReference type="GO" id="GO:0005829">
    <property type="term" value="C:cytosol"/>
    <property type="evidence" value="ECO:0007669"/>
    <property type="project" value="TreeGrafter"/>
</dbReference>
<evidence type="ECO:0000313" key="5">
    <source>
        <dbReference type="EMBL" id="KPH54733.1"/>
    </source>
</evidence>
<keyword evidence="2" id="KW-0808">Transferase</keyword>
<accession>A0A0N1E7F8</accession>
<evidence type="ECO:0000259" key="4">
    <source>
        <dbReference type="Pfam" id="PF07804"/>
    </source>
</evidence>
<reference evidence="5 6" key="1">
    <citation type="submission" date="2014-06" db="EMBL/GenBank/DDBJ databases">
        <title>Helicobacter pullorum isolates in fresh chicken meat - phenotypic and genotypic features.</title>
        <authorList>
            <person name="Borges V."/>
            <person name="Santos A."/>
            <person name="Correia C.B."/>
            <person name="Saraiva M."/>
            <person name="Menard A."/>
            <person name="Vieira L."/>
            <person name="Sampaio D.A."/>
            <person name="Gomes J.P."/>
            <person name="Oleastro M."/>
        </authorList>
    </citation>
    <scope>NUCLEOTIDE SEQUENCE [LARGE SCALE GENOMIC DNA]</scope>
    <source>
        <strain evidence="5 6">229334/12</strain>
    </source>
</reference>
<evidence type="ECO:0000256" key="1">
    <source>
        <dbReference type="ARBA" id="ARBA00010164"/>
    </source>
</evidence>
<comment type="caution">
    <text evidence="5">The sequence shown here is derived from an EMBL/GenBank/DDBJ whole genome shotgun (WGS) entry which is preliminary data.</text>
</comment>
<dbReference type="InterPro" id="IPR012893">
    <property type="entry name" value="HipA-like_C"/>
</dbReference>
<comment type="similarity">
    <text evidence="1">Belongs to the HipA Ser/Thr kinase family.</text>
</comment>